<feature type="non-terminal residue" evidence="1">
    <location>
        <position position="238"/>
    </location>
</feature>
<protein>
    <submittedName>
        <fullName evidence="1">Uncharacterized protein</fullName>
    </submittedName>
</protein>
<organism evidence="1">
    <name type="scientific">marine metagenome</name>
    <dbReference type="NCBI Taxonomy" id="408172"/>
    <lineage>
        <taxon>unclassified sequences</taxon>
        <taxon>metagenomes</taxon>
        <taxon>ecological metagenomes</taxon>
    </lineage>
</organism>
<reference evidence="1" key="1">
    <citation type="submission" date="2018-05" db="EMBL/GenBank/DDBJ databases">
        <authorList>
            <person name="Lanie J.A."/>
            <person name="Ng W.-L."/>
            <person name="Kazmierczak K.M."/>
            <person name="Andrzejewski T.M."/>
            <person name="Davidsen T.M."/>
            <person name="Wayne K.J."/>
            <person name="Tettelin H."/>
            <person name="Glass J.I."/>
            <person name="Rusch D."/>
            <person name="Podicherti R."/>
            <person name="Tsui H.-C.T."/>
            <person name="Winkler M.E."/>
        </authorList>
    </citation>
    <scope>NUCLEOTIDE SEQUENCE</scope>
</reference>
<evidence type="ECO:0000313" key="1">
    <source>
        <dbReference type="EMBL" id="SVE35930.1"/>
    </source>
</evidence>
<gene>
    <name evidence="1" type="ORF">METZ01_LOCUS488784</name>
</gene>
<accession>A0A383CV65</accession>
<proteinExistence type="predicted"/>
<sequence>WLPSQIHRYTNKQNNFTLYKAIAAHLWAQIHHGTFRRSSPNAKWLSEHLNSYPEPGRARQLFHSLETYRLDACIARELPGLAREMRALASHETENDLTPAWQQAIHEVEKSDASVNDTLRQLVALYEDQEIPTCRPWQGVLYPERAEATTSKRIQRESLELQEWLAELLEKTEDDDQISQVKPLQVANSDDPTQRNEWRLEVAGEPIVVPDRITNLLQSALLDFDAIPPDYLVAGGDG</sequence>
<name>A0A383CV65_9ZZZZ</name>
<dbReference type="AlphaFoldDB" id="A0A383CV65"/>
<feature type="non-terminal residue" evidence="1">
    <location>
        <position position="1"/>
    </location>
</feature>
<dbReference type="EMBL" id="UINC01211854">
    <property type="protein sequence ID" value="SVE35930.1"/>
    <property type="molecule type" value="Genomic_DNA"/>
</dbReference>